<proteinExistence type="predicted"/>
<evidence type="ECO:0000313" key="1">
    <source>
        <dbReference type="EMBL" id="MBG6067862.1"/>
    </source>
</evidence>
<dbReference type="GO" id="GO:0004519">
    <property type="term" value="F:endonuclease activity"/>
    <property type="evidence" value="ECO:0007669"/>
    <property type="project" value="UniProtKB-KW"/>
</dbReference>
<evidence type="ECO:0000313" key="2">
    <source>
        <dbReference type="Proteomes" id="UP000614915"/>
    </source>
</evidence>
<keyword evidence="1" id="KW-0255">Endonuclease</keyword>
<dbReference type="Proteomes" id="UP000614915">
    <property type="component" value="Unassembled WGS sequence"/>
</dbReference>
<sequence>MTAADRPSCVNGCGRPAHHLTGKRAGQCKACVSKDDRAAAKASGKCTGCKARPAEPGRTRCAACRTRQRTATAAYVASGIDAANKRRARDAWKVAGLCFMAAGHGPATHGVYCSACATARDARRVRKAEAFWAAHGIDAWTCWLCCLPIADGNRHIEHVVPRDPRHHESKGSDLPSNLRPAHTACNLAKSDDDPWPYLVSVWDDLGPEEVHYL</sequence>
<dbReference type="Gene3D" id="1.10.30.50">
    <property type="match status" value="1"/>
</dbReference>
<dbReference type="RefSeq" id="WP_196928314.1">
    <property type="nucleotide sequence ID" value="NZ_JADOTX010000001.1"/>
</dbReference>
<organism evidence="1 2">
    <name type="scientific">Micromonospora ureilytica</name>
    <dbReference type="NCBI Taxonomy" id="709868"/>
    <lineage>
        <taxon>Bacteria</taxon>
        <taxon>Bacillati</taxon>
        <taxon>Actinomycetota</taxon>
        <taxon>Actinomycetes</taxon>
        <taxon>Micromonosporales</taxon>
        <taxon>Micromonosporaceae</taxon>
        <taxon>Micromonospora</taxon>
    </lineage>
</organism>
<keyword evidence="2" id="KW-1185">Reference proteome</keyword>
<comment type="caution">
    <text evidence="1">The sequence shown here is derived from an EMBL/GenBank/DDBJ whole genome shotgun (WGS) entry which is preliminary data.</text>
</comment>
<accession>A0ABS0JLD1</accession>
<protein>
    <submittedName>
        <fullName evidence="1">5-methylcytosine-specific restriction endonuclease McrA</fullName>
    </submittedName>
</protein>
<dbReference type="EMBL" id="JADOTX010000001">
    <property type="protein sequence ID" value="MBG6067862.1"/>
    <property type="molecule type" value="Genomic_DNA"/>
</dbReference>
<reference evidence="1 2" key="1">
    <citation type="submission" date="2020-11" db="EMBL/GenBank/DDBJ databases">
        <title>Sequencing the genomes of 1000 actinobacteria strains.</title>
        <authorList>
            <person name="Klenk H.-P."/>
        </authorList>
    </citation>
    <scope>NUCLEOTIDE SEQUENCE [LARGE SCALE GENOMIC DNA]</scope>
    <source>
        <strain evidence="1 2">DSM 101692</strain>
    </source>
</reference>
<gene>
    <name evidence="1" type="ORF">IW248_004149</name>
</gene>
<name>A0ABS0JLD1_9ACTN</name>
<keyword evidence="1" id="KW-0540">Nuclease</keyword>
<keyword evidence="1" id="KW-0378">Hydrolase</keyword>